<dbReference type="EMBL" id="ADWO01000008">
    <property type="protein sequence ID" value="EFI73397.1"/>
    <property type="molecule type" value="Genomic_DNA"/>
</dbReference>
<dbReference type="AlphaFoldDB" id="D8DT33"/>
<organism evidence="7 8">
    <name type="scientific">Segatella baroniae B14</name>
    <dbReference type="NCBI Taxonomy" id="752555"/>
    <lineage>
        <taxon>Bacteria</taxon>
        <taxon>Pseudomonadati</taxon>
        <taxon>Bacteroidota</taxon>
        <taxon>Bacteroidia</taxon>
        <taxon>Bacteroidales</taxon>
        <taxon>Prevotellaceae</taxon>
        <taxon>Segatella</taxon>
    </lineage>
</organism>
<comment type="caution">
    <text evidence="7">The sequence shown here is derived from an EMBL/GenBank/DDBJ whole genome shotgun (WGS) entry which is preliminary data.</text>
</comment>
<evidence type="ECO:0000313" key="7">
    <source>
        <dbReference type="EMBL" id="EFI73397.1"/>
    </source>
</evidence>
<sequence length="82" mass="9839">MQVNFLISVPKKCFKRAVKRNRVKRQVREAYRKNKDIVWKEMEKKTDKKLAMAFIWLSDELAPSSLVEYKMKNLLHRIGESL</sequence>
<protein>
    <submittedName>
        <fullName evidence="7">Ribonuclease P protein component</fullName>
        <ecNumber evidence="7">3.1.26.5</ecNumber>
    </submittedName>
</protein>
<dbReference type="InterPro" id="IPR020539">
    <property type="entry name" value="RNase_P_CS"/>
</dbReference>
<comment type="function">
    <text evidence="1">RNaseP catalyzes the removal of the 5'-leader sequence from pre-tRNA to produce the mature 5'-terminus. It can also cleave other RNA substrates such as 4.5S RNA. The protein component plays an auxiliary but essential role in vivo by binding to the 5'-leader sequence and broadening the substrate specificity of the ribozyme.</text>
</comment>
<accession>D8DT33</accession>
<dbReference type="Pfam" id="PF00825">
    <property type="entry name" value="Ribonuclease_P"/>
    <property type="match status" value="1"/>
</dbReference>
<dbReference type="GO" id="GO:0000049">
    <property type="term" value="F:tRNA binding"/>
    <property type="evidence" value="ECO:0007669"/>
    <property type="project" value="InterPro"/>
</dbReference>
<dbReference type="InterPro" id="IPR014721">
    <property type="entry name" value="Ribsml_uS5_D2-typ_fold_subgr"/>
</dbReference>
<evidence type="ECO:0000256" key="1">
    <source>
        <dbReference type="ARBA" id="ARBA00002663"/>
    </source>
</evidence>
<evidence type="ECO:0000256" key="6">
    <source>
        <dbReference type="ARBA" id="ARBA00022884"/>
    </source>
</evidence>
<evidence type="ECO:0000256" key="3">
    <source>
        <dbReference type="ARBA" id="ARBA00022722"/>
    </source>
</evidence>
<gene>
    <name evidence="7" type="primary">rnpA</name>
    <name evidence="7" type="ORF">PBR_2896</name>
</gene>
<proteinExistence type="predicted"/>
<dbReference type="InterPro" id="IPR020568">
    <property type="entry name" value="Ribosomal_Su5_D2-typ_SF"/>
</dbReference>
<dbReference type="STRING" id="77095.SAMN05216455_106225"/>
<dbReference type="PROSITE" id="PS00648">
    <property type="entry name" value="RIBONUCLEASE_P"/>
    <property type="match status" value="1"/>
</dbReference>
<keyword evidence="4" id="KW-0255">Endonuclease</keyword>
<dbReference type="Gene3D" id="3.30.230.10">
    <property type="match status" value="1"/>
</dbReference>
<dbReference type="InterPro" id="IPR000100">
    <property type="entry name" value="RNase_P"/>
</dbReference>
<keyword evidence="2" id="KW-0819">tRNA processing</keyword>
<dbReference type="GO" id="GO:0004526">
    <property type="term" value="F:ribonuclease P activity"/>
    <property type="evidence" value="ECO:0007669"/>
    <property type="project" value="UniProtKB-EC"/>
</dbReference>
<name>D8DT33_9BACT</name>
<keyword evidence="8" id="KW-1185">Reference proteome</keyword>
<evidence type="ECO:0000256" key="5">
    <source>
        <dbReference type="ARBA" id="ARBA00022801"/>
    </source>
</evidence>
<dbReference type="SUPFAM" id="SSF54211">
    <property type="entry name" value="Ribosomal protein S5 domain 2-like"/>
    <property type="match status" value="1"/>
</dbReference>
<keyword evidence="3" id="KW-0540">Nuclease</keyword>
<evidence type="ECO:0000256" key="2">
    <source>
        <dbReference type="ARBA" id="ARBA00022694"/>
    </source>
</evidence>
<keyword evidence="6" id="KW-0694">RNA-binding</keyword>
<dbReference type="EC" id="3.1.26.5" evidence="7"/>
<evidence type="ECO:0000313" key="8">
    <source>
        <dbReference type="Proteomes" id="UP000004524"/>
    </source>
</evidence>
<keyword evidence="5 7" id="KW-0378">Hydrolase</keyword>
<reference evidence="7 8" key="1">
    <citation type="journal article" date="2010" name="Microb. Ecol.">
        <title>Comparative genome analysis of Prevotella ruminicola and Prevotella bryantii: insights into their environmental niche.</title>
        <authorList>
            <consortium name="North American Consortium for Rumen Bacteria"/>
            <person name="Purushe J."/>
            <person name="Fouts D.E."/>
            <person name="Morrison M."/>
            <person name="White B.A."/>
            <person name="Mackie R.I."/>
            <person name="Coutinho P.M."/>
            <person name="Henrissat B."/>
            <person name="Nelson K.E."/>
        </authorList>
    </citation>
    <scope>NUCLEOTIDE SEQUENCE [LARGE SCALE GENOMIC DNA]</scope>
    <source>
        <strain evidence="7 8">B14</strain>
    </source>
</reference>
<dbReference type="GO" id="GO:0008033">
    <property type="term" value="P:tRNA processing"/>
    <property type="evidence" value="ECO:0007669"/>
    <property type="project" value="UniProtKB-KW"/>
</dbReference>
<evidence type="ECO:0000256" key="4">
    <source>
        <dbReference type="ARBA" id="ARBA00022759"/>
    </source>
</evidence>
<dbReference type="Proteomes" id="UP000004524">
    <property type="component" value="Unassembled WGS sequence"/>
</dbReference>